<keyword evidence="3" id="KW-1185">Reference proteome</keyword>
<sequence>MSNKPAIFEDYKIRRIYDEQTETWFFSVVDIIQALLQQPDFQAARNYWKVLKNRLNKEGSETVTKCNQLKMPAEDGKMRLTDAASPETLLRLIQSVPSPKAEPIKIWLARVGYERMQDMADPSRSLDRAREYWQQHGRSEKWIQQRMMGQETRNKLTDYWKEHDIRKESEFAILTNIIHHEWSGLTVQAHKEAKGLKTQNLRDHMSEAELIFTALAELSTRQIAESTEATGMDENKIASKKGGGIAKKARLELEQKTGRRIVTGENYLPPEAIAIEDKTNKK</sequence>
<evidence type="ECO:0000313" key="2">
    <source>
        <dbReference type="EMBL" id="KAA0892074.1"/>
    </source>
</evidence>
<accession>A0A5A9XGP2</accession>
<reference evidence="2 3" key="1">
    <citation type="submission" date="2019-04" db="EMBL/GenBank/DDBJ databases">
        <title>Geobacter ruber sp. nov., ferric-reducing bacteria isolated from paddy soil.</title>
        <authorList>
            <person name="Xu Z."/>
            <person name="Masuda Y."/>
            <person name="Itoh H."/>
            <person name="Senoo K."/>
        </authorList>
    </citation>
    <scope>NUCLEOTIDE SEQUENCE [LARGE SCALE GENOMIC DNA]</scope>
    <source>
        <strain evidence="2 3">Red88</strain>
    </source>
</reference>
<proteinExistence type="predicted"/>
<name>A0A5A9XGP2_9BACT</name>
<dbReference type="EMBL" id="SRSD01000004">
    <property type="protein sequence ID" value="KAA0892074.1"/>
    <property type="molecule type" value="Genomic_DNA"/>
</dbReference>
<organism evidence="2 3">
    <name type="scientific">Oryzomonas rubra</name>
    <dbReference type="NCBI Taxonomy" id="2509454"/>
    <lineage>
        <taxon>Bacteria</taxon>
        <taxon>Pseudomonadati</taxon>
        <taxon>Thermodesulfobacteriota</taxon>
        <taxon>Desulfuromonadia</taxon>
        <taxon>Geobacterales</taxon>
        <taxon>Geobacteraceae</taxon>
        <taxon>Oryzomonas</taxon>
    </lineage>
</organism>
<dbReference type="Proteomes" id="UP000324298">
    <property type="component" value="Unassembled WGS sequence"/>
</dbReference>
<dbReference type="OrthoDB" id="9814400at2"/>
<feature type="domain" description="Bro-N" evidence="1">
    <location>
        <begin position="12"/>
        <end position="114"/>
    </location>
</feature>
<dbReference type="RefSeq" id="WP_149307012.1">
    <property type="nucleotide sequence ID" value="NZ_SRSD01000004.1"/>
</dbReference>
<dbReference type="InterPro" id="IPR003497">
    <property type="entry name" value="BRO_N_domain"/>
</dbReference>
<evidence type="ECO:0000313" key="3">
    <source>
        <dbReference type="Proteomes" id="UP000324298"/>
    </source>
</evidence>
<dbReference type="AlphaFoldDB" id="A0A5A9XGP2"/>
<comment type="caution">
    <text evidence="2">The sequence shown here is derived from an EMBL/GenBank/DDBJ whole genome shotgun (WGS) entry which is preliminary data.</text>
</comment>
<evidence type="ECO:0000259" key="1">
    <source>
        <dbReference type="SMART" id="SM01040"/>
    </source>
</evidence>
<gene>
    <name evidence="2" type="ORF">ET418_07645</name>
</gene>
<dbReference type="Pfam" id="PF02498">
    <property type="entry name" value="Bro-N"/>
    <property type="match status" value="1"/>
</dbReference>
<protein>
    <recommendedName>
        <fullName evidence="1">Bro-N domain-containing protein</fullName>
    </recommendedName>
</protein>
<dbReference type="SMART" id="SM01040">
    <property type="entry name" value="Bro-N"/>
    <property type="match status" value="1"/>
</dbReference>